<evidence type="ECO:0000259" key="1">
    <source>
        <dbReference type="Pfam" id="PF02896"/>
    </source>
</evidence>
<dbReference type="PANTHER" id="PTHR22931">
    <property type="entry name" value="PHOSPHOENOLPYRUVATE DIKINASE-RELATED"/>
    <property type="match status" value="1"/>
</dbReference>
<dbReference type="GO" id="GO:0050242">
    <property type="term" value="F:pyruvate, phosphate dikinase activity"/>
    <property type="evidence" value="ECO:0007669"/>
    <property type="project" value="InterPro"/>
</dbReference>
<evidence type="ECO:0000313" key="4">
    <source>
        <dbReference type="EMBL" id="JAQ11462.1"/>
    </source>
</evidence>
<evidence type="ECO:0000313" key="3">
    <source>
        <dbReference type="EMBL" id="JAG06239.1"/>
    </source>
</evidence>
<proteinExistence type="predicted"/>
<gene>
    <name evidence="2" type="primary">ppdK_3</name>
    <name evidence="5" type="synonym">ppdK_0</name>
    <name evidence="3" type="synonym">ppdK_1</name>
    <name evidence="4" type="synonym">ppdK_2</name>
    <name evidence="2" type="ORF">CM83_21546</name>
    <name evidence="3" type="ORF">CM83_21551</name>
    <name evidence="5" type="ORF">g.10178</name>
    <name evidence="4" type="ORF">g.10181</name>
</gene>
<feature type="domain" description="PEP-utilising enzyme C-terminal" evidence="1">
    <location>
        <begin position="1"/>
        <end position="335"/>
    </location>
</feature>
<dbReference type="InterPro" id="IPR040442">
    <property type="entry name" value="Pyrv_kinase-like_dom_sf"/>
</dbReference>
<dbReference type="EMBL" id="GDHC01000267">
    <property type="protein sequence ID" value="JAQ18362.1"/>
    <property type="molecule type" value="Transcribed_RNA"/>
</dbReference>
<evidence type="ECO:0000313" key="2">
    <source>
        <dbReference type="EMBL" id="JAG06238.1"/>
    </source>
</evidence>
<keyword evidence="2" id="KW-0670">Pyruvate</keyword>
<name>A0A0A9WI91_LYGHE</name>
<accession>A0A0A9WI91</accession>
<dbReference type="InterPro" id="IPR010121">
    <property type="entry name" value="Pyruvate_phosphate_dikinase"/>
</dbReference>
<evidence type="ECO:0000313" key="5">
    <source>
        <dbReference type="EMBL" id="JAQ18362.1"/>
    </source>
</evidence>
<keyword evidence="2" id="KW-0808">Transferase</keyword>
<reference evidence="4" key="3">
    <citation type="journal article" date="2016" name="Gigascience">
        <title>De novo construction of an expanded transcriptome assembly for the western tarnished plant bug, Lygus hesperus.</title>
        <authorList>
            <person name="Tassone E.E."/>
            <person name="Geib S.M."/>
            <person name="Hall B."/>
            <person name="Fabrick J.A."/>
            <person name="Brent C.S."/>
            <person name="Hull J.J."/>
        </authorList>
    </citation>
    <scope>NUCLEOTIDE SEQUENCE</scope>
</reference>
<dbReference type="Gene3D" id="3.20.20.60">
    <property type="entry name" value="Phosphoenolpyruvate-binding domains"/>
    <property type="match status" value="1"/>
</dbReference>
<dbReference type="PANTHER" id="PTHR22931:SF9">
    <property type="entry name" value="PYRUVATE, PHOSPHATE DIKINASE 1, CHLOROPLASTIC"/>
    <property type="match status" value="1"/>
</dbReference>
<organism evidence="2">
    <name type="scientific">Lygus hesperus</name>
    <name type="common">Western plant bug</name>
    <dbReference type="NCBI Taxonomy" id="30085"/>
    <lineage>
        <taxon>Eukaryota</taxon>
        <taxon>Metazoa</taxon>
        <taxon>Ecdysozoa</taxon>
        <taxon>Arthropoda</taxon>
        <taxon>Hexapoda</taxon>
        <taxon>Insecta</taxon>
        <taxon>Pterygota</taxon>
        <taxon>Neoptera</taxon>
        <taxon>Paraneoptera</taxon>
        <taxon>Hemiptera</taxon>
        <taxon>Heteroptera</taxon>
        <taxon>Panheteroptera</taxon>
        <taxon>Cimicomorpha</taxon>
        <taxon>Miridae</taxon>
        <taxon>Mirini</taxon>
        <taxon>Lygus</taxon>
    </lineage>
</organism>
<dbReference type="GO" id="GO:0016301">
    <property type="term" value="F:kinase activity"/>
    <property type="evidence" value="ECO:0007669"/>
    <property type="project" value="UniProtKB-KW"/>
</dbReference>
<reference evidence="2" key="2">
    <citation type="submission" date="2014-07" db="EMBL/GenBank/DDBJ databases">
        <authorList>
            <person name="Hull J."/>
        </authorList>
    </citation>
    <scope>NUCLEOTIDE SEQUENCE</scope>
</reference>
<dbReference type="EMBL" id="GDHC01007167">
    <property type="protein sequence ID" value="JAQ11462.1"/>
    <property type="molecule type" value="Transcribed_RNA"/>
</dbReference>
<dbReference type="EMBL" id="GBHO01037365">
    <property type="protein sequence ID" value="JAG06239.1"/>
    <property type="molecule type" value="Transcribed_RNA"/>
</dbReference>
<protein>
    <submittedName>
        <fullName evidence="2">Pyruvate, phosphate dikinase</fullName>
    </submittedName>
</protein>
<keyword evidence="2" id="KW-0418">Kinase</keyword>
<reference evidence="2" key="1">
    <citation type="journal article" date="2014" name="PLoS ONE">
        <title>Transcriptome-Based Identification of ABC Transporters in the Western Tarnished Plant Bug Lygus hesperus.</title>
        <authorList>
            <person name="Hull J.J."/>
            <person name="Chaney K."/>
            <person name="Geib S.M."/>
            <person name="Fabrick J.A."/>
            <person name="Brent C.S."/>
            <person name="Walsh D."/>
            <person name="Lavine L.C."/>
        </authorList>
    </citation>
    <scope>NUCLEOTIDE SEQUENCE</scope>
</reference>
<sequence length="357" mass="39529">MKVYANADVPADALNARSFGAEGIGLCRTEHMFFERDRIEIFREMILAENAQGRKAALDKLLPIQRSDFEGLLRTMKGVPVTIRLLDPPLHEFVPHEGEAQGVLAKKLNIPLERVQRRVGELHEMNPMLGLRGCRLGITYPEVYNMQVRAIIEAAINITKEGISVHPEIMIPLVGKKEELMFTRKNAEETAQAAIAAAGGVKFNYVIGTMIEIPRACVTANEIAEEADFFSFGTNDLTQMGCGFSRDDAGPFLRLYGNIGIYKQDPFRTLDQQGVGQLMKIAVVKGRSTKPNLKMGICGEHGGDPQTIEFCHKVGLNYVSCSPFRVPVAIVAAAHATIKDKKKERQQNMKLAHNAKL</sequence>
<dbReference type="AlphaFoldDB" id="A0A0A9WI91"/>
<dbReference type="InterPro" id="IPR000121">
    <property type="entry name" value="PEP_util_C"/>
</dbReference>
<dbReference type="SUPFAM" id="SSF51621">
    <property type="entry name" value="Phosphoenolpyruvate/pyruvate domain"/>
    <property type="match status" value="1"/>
</dbReference>
<dbReference type="EMBL" id="GBHO01037366">
    <property type="protein sequence ID" value="JAG06238.1"/>
    <property type="molecule type" value="Transcribed_RNA"/>
</dbReference>
<dbReference type="Pfam" id="PF02896">
    <property type="entry name" value="PEP-utilizers_C"/>
    <property type="match status" value="1"/>
</dbReference>
<dbReference type="InterPro" id="IPR015813">
    <property type="entry name" value="Pyrv/PenolPyrv_kinase-like_dom"/>
</dbReference>